<feature type="domain" description="DUF1559" evidence="2">
    <location>
        <begin position="33"/>
        <end position="295"/>
    </location>
</feature>
<keyword evidence="1" id="KW-0472">Membrane</keyword>
<evidence type="ECO:0000313" key="4">
    <source>
        <dbReference type="Proteomes" id="UP000551616"/>
    </source>
</evidence>
<dbReference type="PANTHER" id="PTHR30093">
    <property type="entry name" value="GENERAL SECRETION PATHWAY PROTEIN G"/>
    <property type="match status" value="1"/>
</dbReference>
<sequence>MLSRKLNGFTLVELLVVIAIIGVLIALLLPAVQQAREAARRMQCTNHMKQLGLAMHNYHDTFGQLPPCNSDLTGSQRREWGWAPRIMAHMEQTAIFDQLEFEKPSWDRPSTWDVSMMDDPSVTCNYKFMRMEHPQFHCPSNSQNHAADIQHDFVSDWEIAESDYAANIGDYPNETGIAGVGVTATNAGNDILIPRGVIGTLDYGAKFSEITDGLSHTYLLGECVGAWSHWQNWGAECFANTAFPINHRNHEFLTGSLGPTVTHWRENINFRSFHPGGANFLLCDGSVRFLPETMDGAAYRAGASRSGGEVAQGFQ</sequence>
<keyword evidence="4" id="KW-1185">Reference proteome</keyword>
<evidence type="ECO:0000313" key="3">
    <source>
        <dbReference type="EMBL" id="MBA2113213.1"/>
    </source>
</evidence>
<proteinExistence type="predicted"/>
<dbReference type="Pfam" id="PF07596">
    <property type="entry name" value="SBP_bac_10"/>
    <property type="match status" value="1"/>
</dbReference>
<evidence type="ECO:0000259" key="2">
    <source>
        <dbReference type="Pfam" id="PF07596"/>
    </source>
</evidence>
<dbReference type="InterPro" id="IPR012902">
    <property type="entry name" value="N_methyl_site"/>
</dbReference>
<accession>A0A7V9A5H3</accession>
<dbReference type="AlphaFoldDB" id="A0A7V9A5H3"/>
<dbReference type="SUPFAM" id="SSF54523">
    <property type="entry name" value="Pili subunits"/>
    <property type="match status" value="1"/>
</dbReference>
<dbReference type="Pfam" id="PF07963">
    <property type="entry name" value="N_methyl"/>
    <property type="match status" value="1"/>
</dbReference>
<dbReference type="EMBL" id="JABRWO010000001">
    <property type="protein sequence ID" value="MBA2113213.1"/>
    <property type="molecule type" value="Genomic_DNA"/>
</dbReference>
<dbReference type="PANTHER" id="PTHR30093:SF2">
    <property type="entry name" value="TYPE II SECRETION SYSTEM PROTEIN H"/>
    <property type="match status" value="1"/>
</dbReference>
<evidence type="ECO:0000256" key="1">
    <source>
        <dbReference type="SAM" id="Phobius"/>
    </source>
</evidence>
<feature type="transmembrane region" description="Helical" evidence="1">
    <location>
        <begin position="12"/>
        <end position="32"/>
    </location>
</feature>
<keyword evidence="1" id="KW-1133">Transmembrane helix</keyword>
<dbReference type="InterPro" id="IPR045584">
    <property type="entry name" value="Pilin-like"/>
</dbReference>
<dbReference type="NCBIfam" id="TIGR02532">
    <property type="entry name" value="IV_pilin_GFxxxE"/>
    <property type="match status" value="1"/>
</dbReference>
<reference evidence="3 4" key="1">
    <citation type="submission" date="2020-05" db="EMBL/GenBank/DDBJ databases">
        <title>Bremerella alba sp. nov., a novel planctomycete isolated from the surface of the macroalga Fucus spiralis.</title>
        <authorList>
            <person name="Godinho O."/>
            <person name="Botelho R."/>
            <person name="Albuquerque L."/>
            <person name="Wiegand S."/>
            <person name="Da Costa M.S."/>
            <person name="Lobo-Da-Cunha A."/>
            <person name="Jogler C."/>
            <person name="Lage O.M."/>
        </authorList>
    </citation>
    <scope>NUCLEOTIDE SEQUENCE [LARGE SCALE GENOMIC DNA]</scope>
    <source>
        <strain evidence="3 4">FF15</strain>
    </source>
</reference>
<dbReference type="InterPro" id="IPR011453">
    <property type="entry name" value="DUF1559"/>
</dbReference>
<dbReference type="Gene3D" id="3.30.700.10">
    <property type="entry name" value="Glycoprotein, Type 4 Pilin"/>
    <property type="match status" value="1"/>
</dbReference>
<name>A0A7V9A5H3_9BACT</name>
<gene>
    <name evidence="3" type="ORF">HOV93_03620</name>
</gene>
<dbReference type="Proteomes" id="UP000551616">
    <property type="component" value="Unassembled WGS sequence"/>
</dbReference>
<dbReference type="NCBIfam" id="TIGR04294">
    <property type="entry name" value="pre_pil_HX9DG"/>
    <property type="match status" value="1"/>
</dbReference>
<protein>
    <recommendedName>
        <fullName evidence="2">DUF1559 domain-containing protein</fullName>
    </recommendedName>
</protein>
<dbReference type="RefSeq" id="WP_207394715.1">
    <property type="nucleotide sequence ID" value="NZ_JABRWO010000001.1"/>
</dbReference>
<organism evidence="3 4">
    <name type="scientific">Bremerella alba</name>
    <dbReference type="NCBI Taxonomy" id="980252"/>
    <lineage>
        <taxon>Bacteria</taxon>
        <taxon>Pseudomonadati</taxon>
        <taxon>Planctomycetota</taxon>
        <taxon>Planctomycetia</taxon>
        <taxon>Pirellulales</taxon>
        <taxon>Pirellulaceae</taxon>
        <taxon>Bremerella</taxon>
    </lineage>
</organism>
<keyword evidence="1" id="KW-0812">Transmembrane</keyword>
<comment type="caution">
    <text evidence="3">The sequence shown here is derived from an EMBL/GenBank/DDBJ whole genome shotgun (WGS) entry which is preliminary data.</text>
</comment>
<dbReference type="InterPro" id="IPR027558">
    <property type="entry name" value="Pre_pil_HX9DG_C"/>
</dbReference>